<dbReference type="EMBL" id="UAPQ01000001">
    <property type="protein sequence ID" value="SPT52748.1"/>
    <property type="molecule type" value="Genomic_DNA"/>
</dbReference>
<dbReference type="InterPro" id="IPR045792">
    <property type="entry name" value="DUF6036"/>
</dbReference>
<reference evidence="3 4" key="1">
    <citation type="submission" date="2018-06" db="EMBL/GenBank/DDBJ databases">
        <authorList>
            <consortium name="Pathogen Informatics"/>
            <person name="Doyle S."/>
        </authorList>
    </citation>
    <scope>NUCLEOTIDE SEQUENCE [LARGE SCALE GENOMIC DNA]</scope>
    <source>
        <strain evidence="3 4">NCTC11535</strain>
    </source>
</reference>
<accession>A0ABY1VLQ9</accession>
<feature type="compositionally biased region" description="Basic and acidic residues" evidence="1">
    <location>
        <begin position="199"/>
        <end position="211"/>
    </location>
</feature>
<protein>
    <submittedName>
        <fullName evidence="3">Nucleotidyl transferase of uncharacterized function (DUF2204)</fullName>
    </submittedName>
</protein>
<sequence length="218" mass="23766">MSNHGPELDATTINGLLGALSARLAERGESAQLFVVGGAAMALAYDRARSTRDLDAAFEPSPVVREVAAAIAAENGLEEDWLNDAAKGFMPGADAGARTVYESENLLVQVPSPQYLLAMKVHAGRTEKDIEDAVLLYRIAGYTSADQVIDLLERTYPPRLLLPRHQYIAADVAQRATQLDRTRRLLDIVTPPRTAARTSHSETPRRPEPPSRQRGLTL</sequence>
<dbReference type="GO" id="GO:0016740">
    <property type="term" value="F:transferase activity"/>
    <property type="evidence" value="ECO:0007669"/>
    <property type="project" value="UniProtKB-KW"/>
</dbReference>
<keyword evidence="3" id="KW-0808">Transferase</keyword>
<dbReference type="Pfam" id="PF19502">
    <property type="entry name" value="DUF6036"/>
    <property type="match status" value="1"/>
</dbReference>
<evidence type="ECO:0000313" key="3">
    <source>
        <dbReference type="EMBL" id="SPT52748.1"/>
    </source>
</evidence>
<dbReference type="Proteomes" id="UP000250006">
    <property type="component" value="Unassembled WGS sequence"/>
</dbReference>
<keyword evidence="4" id="KW-1185">Reference proteome</keyword>
<feature type="domain" description="DUF6036" evidence="2">
    <location>
        <begin position="24"/>
        <end position="132"/>
    </location>
</feature>
<evidence type="ECO:0000313" key="4">
    <source>
        <dbReference type="Proteomes" id="UP000250006"/>
    </source>
</evidence>
<evidence type="ECO:0000259" key="2">
    <source>
        <dbReference type="Pfam" id="PF19502"/>
    </source>
</evidence>
<proteinExistence type="predicted"/>
<feature type="region of interest" description="Disordered" evidence="1">
    <location>
        <begin position="189"/>
        <end position="218"/>
    </location>
</feature>
<name>A0ABY1VLQ9_9ACTO</name>
<organism evidence="3 4">
    <name type="scientific">Actinomyces bovis</name>
    <dbReference type="NCBI Taxonomy" id="1658"/>
    <lineage>
        <taxon>Bacteria</taxon>
        <taxon>Bacillati</taxon>
        <taxon>Actinomycetota</taxon>
        <taxon>Actinomycetes</taxon>
        <taxon>Actinomycetales</taxon>
        <taxon>Actinomycetaceae</taxon>
        <taxon>Actinomyces</taxon>
    </lineage>
</organism>
<evidence type="ECO:0000256" key="1">
    <source>
        <dbReference type="SAM" id="MobiDB-lite"/>
    </source>
</evidence>
<gene>
    <name evidence="3" type="ORF">NCTC11535_00402</name>
</gene>
<comment type="caution">
    <text evidence="3">The sequence shown here is derived from an EMBL/GenBank/DDBJ whole genome shotgun (WGS) entry which is preliminary data.</text>
</comment>
<dbReference type="RefSeq" id="WP_174887822.1">
    <property type="nucleotide sequence ID" value="NZ_UAPQ01000001.1"/>
</dbReference>